<evidence type="ECO:0000256" key="4">
    <source>
        <dbReference type="ARBA" id="ARBA00022989"/>
    </source>
</evidence>
<sequence>MPAHFPHRDPRSCRAFSLLELLAGISITALLAALLLPMIVRMKTQAAETRCLANLRTLAQGTLLYQAENGGLLPPNYAFSGGTPEQIWTVELRPYLKIDDKGRTGAGMEQMAKILTCPAISQPADKPSKWWESNYAAGLCFGSDGSPQRIAGRKASATVMFMESKDRLRSMYATPLPWESVPYRHSDAVQMAFLDGHTEARKQADIPKSFDDPFWGAKP</sequence>
<dbReference type="InterPro" id="IPR012902">
    <property type="entry name" value="N_methyl_site"/>
</dbReference>
<evidence type="ECO:0000256" key="3">
    <source>
        <dbReference type="ARBA" id="ARBA00022692"/>
    </source>
</evidence>
<comment type="subcellular location">
    <subcellularLocation>
        <location evidence="1">Membrane</location>
        <topology evidence="1">Single-pass membrane protein</topology>
    </subcellularLocation>
</comment>
<protein>
    <submittedName>
        <fullName evidence="7">Prepilin-type processing-associated H-X9-DG domain-containing protein</fullName>
    </submittedName>
</protein>
<proteinExistence type="predicted"/>
<dbReference type="PANTHER" id="PTHR30093">
    <property type="entry name" value="GENERAL SECRETION PATHWAY PROTEIN G"/>
    <property type="match status" value="1"/>
</dbReference>
<dbReference type="GO" id="GO:0016020">
    <property type="term" value="C:membrane"/>
    <property type="evidence" value="ECO:0007669"/>
    <property type="project" value="UniProtKB-SubCell"/>
</dbReference>
<evidence type="ECO:0000313" key="8">
    <source>
        <dbReference type="Proteomes" id="UP000076023"/>
    </source>
</evidence>
<dbReference type="OrthoDB" id="249920at2"/>
<comment type="caution">
    <text evidence="7">The sequence shown here is derived from an EMBL/GenBank/DDBJ whole genome shotgun (WGS) entry which is preliminary data.</text>
</comment>
<evidence type="ECO:0000256" key="2">
    <source>
        <dbReference type="ARBA" id="ARBA00022481"/>
    </source>
</evidence>
<evidence type="ECO:0000256" key="5">
    <source>
        <dbReference type="ARBA" id="ARBA00023136"/>
    </source>
</evidence>
<keyword evidence="2" id="KW-0488">Methylation</keyword>
<dbReference type="InterPro" id="IPR045584">
    <property type="entry name" value="Pilin-like"/>
</dbReference>
<evidence type="ECO:0000256" key="6">
    <source>
        <dbReference type="SAM" id="Phobius"/>
    </source>
</evidence>
<dbReference type="SUPFAM" id="SSF54523">
    <property type="entry name" value="Pili subunits"/>
    <property type="match status" value="1"/>
</dbReference>
<dbReference type="InParanoid" id="A0A146G6H3"/>
<keyword evidence="8" id="KW-1185">Reference proteome</keyword>
<keyword evidence="3 6" id="KW-0812">Transmembrane</keyword>
<dbReference type="STRING" id="690879.TSACC_2936"/>
<dbReference type="PANTHER" id="PTHR30093:SF44">
    <property type="entry name" value="TYPE II SECRETION SYSTEM CORE PROTEIN G"/>
    <property type="match status" value="1"/>
</dbReference>
<dbReference type="Gene3D" id="3.30.700.10">
    <property type="entry name" value="Glycoprotein, Type 4 Pilin"/>
    <property type="match status" value="1"/>
</dbReference>
<reference evidence="8" key="1">
    <citation type="journal article" date="2017" name="Genome Announc.">
        <title>Draft Genome Sequence of Terrimicrobium sacchariphilum NM-5T, a Facultative Anaerobic Soil Bacterium of the Class Spartobacteria.</title>
        <authorList>
            <person name="Qiu Y.L."/>
            <person name="Tourlousse D.M."/>
            <person name="Matsuura N."/>
            <person name="Ohashi A."/>
            <person name="Sekiguchi Y."/>
        </authorList>
    </citation>
    <scope>NUCLEOTIDE SEQUENCE [LARGE SCALE GENOMIC DNA]</scope>
    <source>
        <strain evidence="8">NM-5</strain>
    </source>
</reference>
<evidence type="ECO:0000256" key="1">
    <source>
        <dbReference type="ARBA" id="ARBA00004167"/>
    </source>
</evidence>
<keyword evidence="5 6" id="KW-0472">Membrane</keyword>
<dbReference type="EMBL" id="BDCO01000002">
    <property type="protein sequence ID" value="GAT32537.1"/>
    <property type="molecule type" value="Genomic_DNA"/>
</dbReference>
<dbReference type="RefSeq" id="WP_075078368.1">
    <property type="nucleotide sequence ID" value="NZ_BDCO01000002.1"/>
</dbReference>
<dbReference type="AlphaFoldDB" id="A0A146G6H3"/>
<organism evidence="7 8">
    <name type="scientific">Terrimicrobium sacchariphilum</name>
    <dbReference type="NCBI Taxonomy" id="690879"/>
    <lineage>
        <taxon>Bacteria</taxon>
        <taxon>Pseudomonadati</taxon>
        <taxon>Verrucomicrobiota</taxon>
        <taxon>Terrimicrobiia</taxon>
        <taxon>Terrimicrobiales</taxon>
        <taxon>Terrimicrobiaceae</taxon>
        <taxon>Terrimicrobium</taxon>
    </lineage>
</organism>
<evidence type="ECO:0000313" key="7">
    <source>
        <dbReference type="EMBL" id="GAT32537.1"/>
    </source>
</evidence>
<feature type="transmembrane region" description="Helical" evidence="6">
    <location>
        <begin position="15"/>
        <end position="40"/>
    </location>
</feature>
<dbReference type="Pfam" id="PF07963">
    <property type="entry name" value="N_methyl"/>
    <property type="match status" value="1"/>
</dbReference>
<name>A0A146G6H3_TERSA</name>
<dbReference type="Proteomes" id="UP000076023">
    <property type="component" value="Unassembled WGS sequence"/>
</dbReference>
<accession>A0A146G6H3</accession>
<keyword evidence="4 6" id="KW-1133">Transmembrane helix</keyword>
<gene>
    <name evidence="7" type="ORF">TSACC_2936</name>
</gene>